<evidence type="ECO:0000313" key="1">
    <source>
        <dbReference type="EMBL" id="RWX20962.1"/>
    </source>
</evidence>
<name>A0A444HHZ1_RHILE</name>
<gene>
    <name evidence="1" type="ORF">EHI47_37870</name>
</gene>
<comment type="caution">
    <text evidence="1">The sequence shown here is derived from an EMBL/GenBank/DDBJ whole genome shotgun (WGS) entry which is preliminary data.</text>
</comment>
<reference evidence="1 2" key="1">
    <citation type="submission" date="2019-01" db="EMBL/GenBank/DDBJ databases">
        <title>RHIZO-ID as a novel technology for direct rhizobia identification.</title>
        <authorList>
            <person name="De Meyer S.E."/>
        </authorList>
    </citation>
    <scope>NUCLEOTIDE SEQUENCE [LARGE SCALE GENOMIC DNA]</scope>
    <source>
        <strain evidence="1 2">WSM448</strain>
    </source>
</reference>
<dbReference type="EMBL" id="SBHX01000133">
    <property type="protein sequence ID" value="RWX20962.1"/>
    <property type="molecule type" value="Genomic_DNA"/>
</dbReference>
<sequence>MLFQRRRKVFESHIFVVDALGFSDRIRRVDRLLELWGEVDRQYAAFKLKLPNLVALQFGSRIIGTREFETLRLNDMFIVHSRREMPDPALRYLITASILYQQMLALNYIPRGGLGFGDIVRGDGLLIGGGFLDAYDYAEKRPSSIKDICAIGISPHFMATIGNSRKALRLVCFYEGHFFLHPYHLVDPGLGAFSPGRVLDCLEAAATNEDKLNATRKFLAELEDYDSAMLPGSSSRRFAESRS</sequence>
<organism evidence="1 2">
    <name type="scientific">Rhizobium leguminosarum</name>
    <dbReference type="NCBI Taxonomy" id="384"/>
    <lineage>
        <taxon>Bacteria</taxon>
        <taxon>Pseudomonadati</taxon>
        <taxon>Pseudomonadota</taxon>
        <taxon>Alphaproteobacteria</taxon>
        <taxon>Hyphomicrobiales</taxon>
        <taxon>Rhizobiaceae</taxon>
        <taxon>Rhizobium/Agrobacterium group</taxon>
        <taxon>Rhizobium</taxon>
    </lineage>
</organism>
<evidence type="ECO:0000313" key="2">
    <source>
        <dbReference type="Proteomes" id="UP000283817"/>
    </source>
</evidence>
<protein>
    <submittedName>
        <fullName evidence="1">Uncharacterized protein</fullName>
    </submittedName>
</protein>
<proteinExistence type="predicted"/>
<dbReference type="RefSeq" id="WP_128412774.1">
    <property type="nucleotide sequence ID" value="NZ_SBHX01000133.1"/>
</dbReference>
<dbReference type="AlphaFoldDB" id="A0A444HHZ1"/>
<accession>A0A444HHZ1</accession>
<dbReference type="Proteomes" id="UP000283817">
    <property type="component" value="Unassembled WGS sequence"/>
</dbReference>